<evidence type="ECO:0000256" key="2">
    <source>
        <dbReference type="ARBA" id="ARBA00023134"/>
    </source>
</evidence>
<dbReference type="InterPro" id="IPR050227">
    <property type="entry name" value="Rab"/>
</dbReference>
<dbReference type="PRINTS" id="PR00449">
    <property type="entry name" value="RASTRNSFRMNG"/>
</dbReference>
<protein>
    <submittedName>
        <fullName evidence="3">GTP-binding protein</fullName>
    </submittedName>
</protein>
<evidence type="ECO:0000313" key="3">
    <source>
        <dbReference type="EMBL" id="QEE15152.1"/>
    </source>
</evidence>
<dbReference type="PROSITE" id="PS51419">
    <property type="entry name" value="RAB"/>
    <property type="match status" value="1"/>
</dbReference>
<dbReference type="SMART" id="SM00174">
    <property type="entry name" value="RHO"/>
    <property type="match status" value="1"/>
</dbReference>
<dbReference type="InterPro" id="IPR001806">
    <property type="entry name" value="Small_GTPase"/>
</dbReference>
<dbReference type="SMART" id="SM00173">
    <property type="entry name" value="RAS"/>
    <property type="match status" value="1"/>
</dbReference>
<keyword evidence="1" id="KW-0547">Nucleotide-binding</keyword>
<dbReference type="AlphaFoldDB" id="A0A5B9D7S3"/>
<dbReference type="PANTHER" id="PTHR47977">
    <property type="entry name" value="RAS-RELATED PROTEIN RAB"/>
    <property type="match status" value="1"/>
</dbReference>
<dbReference type="KEGG" id="psyt:DSAG12_00976"/>
<dbReference type="FunFam" id="3.40.50.300:FF:000808">
    <property type="entry name" value="Small GTP-binding protein, putative"/>
    <property type="match status" value="1"/>
</dbReference>
<sequence length="195" mass="21629">MIKLKIIVAGAKNVGKTSLIRRYVSGKFDINTLSTIGVDFMTKNMNVSGQDVHLSIWDFAGEEKFRSLFPGYLSGASGALILYDMTSRSSFNELDEWMNLIDSASGKISKLLIGSKSDLSDQKEVNEEDGKNFQASNKIDHFIECSSKSGQNVEKIFDLLTESILKSSLKKCPHCGETIAKELFFCTYCGRKLIA</sequence>
<evidence type="ECO:0000256" key="1">
    <source>
        <dbReference type="ARBA" id="ARBA00022741"/>
    </source>
</evidence>
<dbReference type="SUPFAM" id="SSF52540">
    <property type="entry name" value="P-loop containing nucleoside triphosphate hydrolases"/>
    <property type="match status" value="1"/>
</dbReference>
<dbReference type="NCBIfam" id="TIGR00231">
    <property type="entry name" value="small_GTP"/>
    <property type="match status" value="1"/>
</dbReference>
<dbReference type="Gene3D" id="3.40.50.300">
    <property type="entry name" value="P-loop containing nucleotide triphosphate hydrolases"/>
    <property type="match status" value="1"/>
</dbReference>
<gene>
    <name evidence="3" type="ORF">DSAG12_00976</name>
</gene>
<keyword evidence="4" id="KW-1185">Reference proteome</keyword>
<dbReference type="GeneID" id="41328975"/>
<dbReference type="InterPro" id="IPR027417">
    <property type="entry name" value="P-loop_NTPase"/>
</dbReference>
<dbReference type="CDD" id="cd00154">
    <property type="entry name" value="Rab"/>
    <property type="match status" value="1"/>
</dbReference>
<dbReference type="Pfam" id="PF00071">
    <property type="entry name" value="Ras"/>
    <property type="match status" value="1"/>
</dbReference>
<dbReference type="RefSeq" id="WP_147662073.1">
    <property type="nucleotide sequence ID" value="NZ_CP042905.2"/>
</dbReference>
<dbReference type="SMART" id="SM00176">
    <property type="entry name" value="RAN"/>
    <property type="match status" value="1"/>
</dbReference>
<dbReference type="Proteomes" id="UP000321408">
    <property type="component" value="Chromosome"/>
</dbReference>
<name>A0A5B9D7S3_9ARCH</name>
<dbReference type="PROSITE" id="PS51421">
    <property type="entry name" value="RAS"/>
    <property type="match status" value="1"/>
</dbReference>
<dbReference type="InterPro" id="IPR005225">
    <property type="entry name" value="Small_GTP-bd"/>
</dbReference>
<organism evidence="3 4">
    <name type="scientific">Promethearchaeum syntrophicum</name>
    <dbReference type="NCBI Taxonomy" id="2594042"/>
    <lineage>
        <taxon>Archaea</taxon>
        <taxon>Promethearchaeati</taxon>
        <taxon>Promethearchaeota</taxon>
        <taxon>Promethearchaeia</taxon>
        <taxon>Promethearchaeales</taxon>
        <taxon>Promethearchaeaceae</taxon>
        <taxon>Promethearchaeum</taxon>
    </lineage>
</organism>
<proteinExistence type="predicted"/>
<accession>A0A5B9D7S3</accession>
<reference evidence="3 4" key="1">
    <citation type="journal article" date="2020" name="Nature">
        <title>Isolation of an archaeon at the prokaryote-eukaryote interface.</title>
        <authorList>
            <person name="Imachi H."/>
            <person name="Nobu M.K."/>
            <person name="Nakahara N."/>
            <person name="Morono Y."/>
            <person name="Ogawara M."/>
            <person name="Takaki Y."/>
            <person name="Takano Y."/>
            <person name="Uematsu K."/>
            <person name="Ikuta T."/>
            <person name="Ito M."/>
            <person name="Matsui Y."/>
            <person name="Miyazaki M."/>
            <person name="Murata K."/>
            <person name="Saito Y."/>
            <person name="Sakai S."/>
            <person name="Song C."/>
            <person name="Tasumi E."/>
            <person name="Yamanaka Y."/>
            <person name="Yamaguchi T."/>
            <person name="Kamagata Y."/>
            <person name="Tamaki H."/>
            <person name="Takai K."/>
        </authorList>
    </citation>
    <scope>NUCLEOTIDE SEQUENCE [LARGE SCALE GENOMIC DNA]</scope>
    <source>
        <strain evidence="3 4">MK-D1</strain>
    </source>
</reference>
<dbReference type="GO" id="GO:0003924">
    <property type="term" value="F:GTPase activity"/>
    <property type="evidence" value="ECO:0007669"/>
    <property type="project" value="InterPro"/>
</dbReference>
<evidence type="ECO:0000313" key="4">
    <source>
        <dbReference type="Proteomes" id="UP000321408"/>
    </source>
</evidence>
<dbReference type="EMBL" id="CP042905">
    <property type="protein sequence ID" value="QEE15152.1"/>
    <property type="molecule type" value="Genomic_DNA"/>
</dbReference>
<dbReference type="SMART" id="SM00175">
    <property type="entry name" value="RAB"/>
    <property type="match status" value="1"/>
</dbReference>
<reference evidence="3 4" key="2">
    <citation type="journal article" date="2024" name="Int. J. Syst. Evol. Microbiol.">
        <title>Promethearchaeum syntrophicum gen. nov., sp. nov., an anaerobic, obligately syntrophic archaeon, the first isolate of the lineage 'Asgard' archaea, and proposal of the new archaeal phylum Promethearchaeota phyl. nov. and kingdom Promethearchaeati regn. nov.</title>
        <authorList>
            <person name="Imachi H."/>
            <person name="Nobu M.K."/>
            <person name="Kato S."/>
            <person name="Takaki Y."/>
            <person name="Miyazaki M."/>
            <person name="Miyata M."/>
            <person name="Ogawara M."/>
            <person name="Saito Y."/>
            <person name="Sakai S."/>
            <person name="Tahara Y.O."/>
            <person name="Takano Y."/>
            <person name="Tasumi E."/>
            <person name="Uematsu K."/>
            <person name="Yoshimura T."/>
            <person name="Itoh T."/>
            <person name="Ohkuma M."/>
            <person name="Takai K."/>
        </authorList>
    </citation>
    <scope>NUCLEOTIDE SEQUENCE [LARGE SCALE GENOMIC DNA]</scope>
    <source>
        <strain evidence="3 4">MK-D1</strain>
    </source>
</reference>
<dbReference type="OrthoDB" id="140814at2157"/>
<keyword evidence="2" id="KW-0342">GTP-binding</keyword>
<dbReference type="GO" id="GO:0005525">
    <property type="term" value="F:GTP binding"/>
    <property type="evidence" value="ECO:0007669"/>
    <property type="project" value="UniProtKB-KW"/>
</dbReference>